<accession>A0A9E2KCK2</accession>
<dbReference type="AlphaFoldDB" id="A0A9E2KCK2"/>
<dbReference type="FunFam" id="3.40.605.10:FF:000004">
    <property type="entry name" value="Aldehyde dehydrogenase"/>
    <property type="match status" value="1"/>
</dbReference>
<dbReference type="PANTHER" id="PTHR43570:SF16">
    <property type="entry name" value="ALDEHYDE DEHYDROGENASE TYPE III, ISOFORM Q"/>
    <property type="match status" value="1"/>
</dbReference>
<reference evidence="9" key="2">
    <citation type="submission" date="2021-04" db="EMBL/GenBank/DDBJ databases">
        <authorList>
            <person name="Gilroy R."/>
        </authorList>
    </citation>
    <scope>NUCLEOTIDE SEQUENCE</scope>
    <source>
        <strain evidence="9">B5-657</strain>
    </source>
</reference>
<dbReference type="Pfam" id="PF00171">
    <property type="entry name" value="Aldedh"/>
    <property type="match status" value="1"/>
</dbReference>
<dbReference type="PANTHER" id="PTHR43570">
    <property type="entry name" value="ALDEHYDE DEHYDROGENASE"/>
    <property type="match status" value="1"/>
</dbReference>
<feature type="domain" description="Aldehyde dehydrogenase" evidence="8">
    <location>
        <begin position="3"/>
        <end position="424"/>
    </location>
</feature>
<dbReference type="InterPro" id="IPR016161">
    <property type="entry name" value="Ald_DH/histidinol_DH"/>
</dbReference>
<gene>
    <name evidence="9" type="ORF">H9872_06210</name>
</gene>
<dbReference type="Proteomes" id="UP000824229">
    <property type="component" value="Unassembled WGS sequence"/>
</dbReference>
<dbReference type="CDD" id="cd07136">
    <property type="entry name" value="ALDH_YwdH-P39616"/>
    <property type="match status" value="1"/>
</dbReference>
<reference evidence="9" key="1">
    <citation type="journal article" date="2021" name="PeerJ">
        <title>Extensive microbial diversity within the chicken gut microbiome revealed by metagenomics and culture.</title>
        <authorList>
            <person name="Gilroy R."/>
            <person name="Ravi A."/>
            <person name="Getino M."/>
            <person name="Pursley I."/>
            <person name="Horton D.L."/>
            <person name="Alikhan N.F."/>
            <person name="Baker D."/>
            <person name="Gharbi K."/>
            <person name="Hall N."/>
            <person name="Watson M."/>
            <person name="Adriaenssens E.M."/>
            <person name="Foster-Nyarko E."/>
            <person name="Jarju S."/>
            <person name="Secka A."/>
            <person name="Antonio M."/>
            <person name="Oren A."/>
            <person name="Chaudhuri R.R."/>
            <person name="La Ragione R."/>
            <person name="Hildebrand F."/>
            <person name="Pallen M.J."/>
        </authorList>
    </citation>
    <scope>NUCLEOTIDE SEQUENCE</scope>
    <source>
        <strain evidence="9">B5-657</strain>
    </source>
</reference>
<dbReference type="InterPro" id="IPR015590">
    <property type="entry name" value="Aldehyde_DH_dom"/>
</dbReference>
<organism evidence="9 10">
    <name type="scientific">Candidatus Cellulosilyticum pullistercoris</name>
    <dbReference type="NCBI Taxonomy" id="2838521"/>
    <lineage>
        <taxon>Bacteria</taxon>
        <taxon>Bacillati</taxon>
        <taxon>Bacillota</taxon>
        <taxon>Clostridia</taxon>
        <taxon>Lachnospirales</taxon>
        <taxon>Cellulosilyticaceae</taxon>
        <taxon>Cellulosilyticum</taxon>
    </lineage>
</organism>
<evidence type="ECO:0000256" key="7">
    <source>
        <dbReference type="RuleBase" id="RU003345"/>
    </source>
</evidence>
<protein>
    <recommendedName>
        <fullName evidence="4">Aldehyde dehydrogenase</fullName>
    </recommendedName>
</protein>
<evidence type="ECO:0000256" key="1">
    <source>
        <dbReference type="ARBA" id="ARBA00009986"/>
    </source>
</evidence>
<name>A0A9E2KCK2_9FIRM</name>
<evidence type="ECO:0000256" key="4">
    <source>
        <dbReference type="PIRNR" id="PIRNR036492"/>
    </source>
</evidence>
<dbReference type="PIRSF" id="PIRSF036492">
    <property type="entry name" value="ALDH"/>
    <property type="match status" value="1"/>
</dbReference>
<dbReference type="GO" id="GO:0004029">
    <property type="term" value="F:aldehyde dehydrogenase (NAD+) activity"/>
    <property type="evidence" value="ECO:0007669"/>
    <property type="project" value="TreeGrafter"/>
</dbReference>
<dbReference type="InterPro" id="IPR029510">
    <property type="entry name" value="Ald_DH_CS_GLU"/>
</dbReference>
<dbReference type="InterPro" id="IPR016162">
    <property type="entry name" value="Ald_DH_N"/>
</dbReference>
<dbReference type="Gene3D" id="3.40.309.10">
    <property type="entry name" value="Aldehyde Dehydrogenase, Chain A, domain 2"/>
    <property type="match status" value="1"/>
</dbReference>
<dbReference type="EMBL" id="JAHLFQ010000137">
    <property type="protein sequence ID" value="MBU3804330.1"/>
    <property type="molecule type" value="Genomic_DNA"/>
</dbReference>
<dbReference type="PROSITE" id="PS00070">
    <property type="entry name" value="ALDEHYDE_DEHYDR_CYS"/>
    <property type="match status" value="1"/>
</dbReference>
<evidence type="ECO:0000256" key="5">
    <source>
        <dbReference type="PIRSR" id="PIRSR036492-1"/>
    </source>
</evidence>
<dbReference type="InterPro" id="IPR016160">
    <property type="entry name" value="Ald_DH_CS_CYS"/>
</dbReference>
<evidence type="ECO:0000256" key="2">
    <source>
        <dbReference type="ARBA" id="ARBA00023002"/>
    </source>
</evidence>
<evidence type="ECO:0000313" key="10">
    <source>
        <dbReference type="Proteomes" id="UP000824229"/>
    </source>
</evidence>
<keyword evidence="3" id="KW-0520">NAD</keyword>
<dbReference type="GO" id="GO:0005737">
    <property type="term" value="C:cytoplasm"/>
    <property type="evidence" value="ECO:0007669"/>
    <property type="project" value="TreeGrafter"/>
</dbReference>
<evidence type="ECO:0000256" key="6">
    <source>
        <dbReference type="PROSITE-ProRule" id="PRU10007"/>
    </source>
</evidence>
<dbReference type="FunFam" id="3.40.309.10:FF:000003">
    <property type="entry name" value="Aldehyde dehydrogenase"/>
    <property type="match status" value="1"/>
</dbReference>
<evidence type="ECO:0000313" key="9">
    <source>
        <dbReference type="EMBL" id="MBU3804330.1"/>
    </source>
</evidence>
<evidence type="ECO:0000259" key="8">
    <source>
        <dbReference type="Pfam" id="PF00171"/>
    </source>
</evidence>
<dbReference type="PROSITE" id="PS00687">
    <property type="entry name" value="ALDEHYDE_DEHYDR_GLU"/>
    <property type="match status" value="1"/>
</dbReference>
<feature type="active site" evidence="5 6">
    <location>
        <position position="210"/>
    </location>
</feature>
<dbReference type="InterPro" id="IPR016163">
    <property type="entry name" value="Ald_DH_C"/>
</dbReference>
<evidence type="ECO:0000256" key="3">
    <source>
        <dbReference type="ARBA" id="ARBA00023027"/>
    </source>
</evidence>
<proteinExistence type="inferred from homology"/>
<keyword evidence="2 4" id="KW-0560">Oxidoreductase</keyword>
<comment type="similarity">
    <text evidence="1 4 7">Belongs to the aldehyde dehydrogenase family.</text>
</comment>
<sequence>MSTINECVQKMNRYFYSRKTYDIERRIYFLKKLKKTILSYQNEIVAALYADFNKPAFETYTTEIYTVILELNEAIKSVRKWAKTKKYKGTLPVIGGKTHVINEPYGICVIFSPYNYPFQLAITPLIGALAAGNCAIIKPSEYTPETNKILKKIIQETFPPYYVQVFEGGAEVAQALINEPIDYIFFTGGIETGKKVMMQAAKHLIPTTLELGGKSPTIVDYDADLKLAAKRIVWGKFLNAGQTCVAPDYVLVHELVVDKLLCYIGFVLQHFYRDKKNLAHIINEAQYVRLLQLIDEDKIYFGGHFDTDTLYIEPTVLYPVSESDLCMQEEIFGPILPIIPFKRLDEAIQFVQRRPKPLACYLFSQNQNRINYLLKHLSFGGGCINDTILHLTNPSVPFGGVGYSGMGAYHGYNSFKTFTHEKTIFVSQKKELPFRYPPYDKTLPFIKKMIR</sequence>
<dbReference type="SUPFAM" id="SSF53720">
    <property type="entry name" value="ALDH-like"/>
    <property type="match status" value="1"/>
</dbReference>
<dbReference type="GO" id="GO:0006081">
    <property type="term" value="P:aldehyde metabolic process"/>
    <property type="evidence" value="ECO:0007669"/>
    <property type="project" value="InterPro"/>
</dbReference>
<dbReference type="Gene3D" id="3.40.605.10">
    <property type="entry name" value="Aldehyde Dehydrogenase, Chain A, domain 1"/>
    <property type="match status" value="1"/>
</dbReference>
<comment type="caution">
    <text evidence="9">The sequence shown here is derived from an EMBL/GenBank/DDBJ whole genome shotgun (WGS) entry which is preliminary data.</text>
</comment>
<feature type="active site" evidence="5">
    <location>
        <position position="244"/>
    </location>
</feature>
<dbReference type="InterPro" id="IPR012394">
    <property type="entry name" value="Aldehyde_DH_NAD(P)"/>
</dbReference>